<dbReference type="Gene3D" id="2.40.50.100">
    <property type="match status" value="1"/>
</dbReference>
<feature type="domain" description="Lipoyl-binding" evidence="10">
    <location>
        <begin position="83"/>
        <end position="159"/>
    </location>
</feature>
<proteinExistence type="predicted"/>
<dbReference type="InterPro" id="IPR000089">
    <property type="entry name" value="Biotin_lipoyl"/>
</dbReference>
<dbReference type="InterPro" id="IPR011053">
    <property type="entry name" value="Single_hybrid_motif"/>
</dbReference>
<evidence type="ECO:0000256" key="1">
    <source>
        <dbReference type="ARBA" id="ARBA00003761"/>
    </source>
</evidence>
<keyword evidence="8 9" id="KW-0092">Biotin</keyword>
<dbReference type="Pfam" id="PF00364">
    <property type="entry name" value="Biotin_lipoyl"/>
    <property type="match status" value="1"/>
</dbReference>
<evidence type="ECO:0000256" key="8">
    <source>
        <dbReference type="ARBA" id="ARBA00023267"/>
    </source>
</evidence>
<dbReference type="InterPro" id="IPR001249">
    <property type="entry name" value="AcCoA_biotinCC"/>
</dbReference>
<dbReference type="NCBIfam" id="TIGR00531">
    <property type="entry name" value="BCCP"/>
    <property type="match status" value="1"/>
</dbReference>
<evidence type="ECO:0000256" key="3">
    <source>
        <dbReference type="ARBA" id="ARBA00017562"/>
    </source>
</evidence>
<evidence type="ECO:0000256" key="2">
    <source>
        <dbReference type="ARBA" id="ARBA00005194"/>
    </source>
</evidence>
<accession>A0A1M5PZU6</accession>
<dbReference type="PANTHER" id="PTHR45266:SF3">
    <property type="entry name" value="OXALOACETATE DECARBOXYLASE ALPHA CHAIN"/>
    <property type="match status" value="1"/>
</dbReference>
<dbReference type="InterPro" id="IPR001882">
    <property type="entry name" value="Biotin_BS"/>
</dbReference>
<dbReference type="Proteomes" id="UP000189796">
    <property type="component" value="Chromosome I"/>
</dbReference>
<evidence type="ECO:0000256" key="5">
    <source>
        <dbReference type="ARBA" id="ARBA00022832"/>
    </source>
</evidence>
<keyword evidence="7 9" id="KW-0275">Fatty acid biosynthesis</keyword>
<dbReference type="UniPathway" id="UPA00094"/>
<evidence type="ECO:0000313" key="12">
    <source>
        <dbReference type="Proteomes" id="UP000189796"/>
    </source>
</evidence>
<dbReference type="InterPro" id="IPR050709">
    <property type="entry name" value="Biotin_Carboxyl_Carrier/Decarb"/>
</dbReference>
<dbReference type="FunFam" id="2.40.50.100:FF:000003">
    <property type="entry name" value="Acetyl-CoA carboxylase biotin carboxyl carrier protein"/>
    <property type="match status" value="1"/>
</dbReference>
<name>A0A1M5PZU6_9BRAD</name>
<evidence type="ECO:0000256" key="4">
    <source>
        <dbReference type="ARBA" id="ARBA00022516"/>
    </source>
</evidence>
<sequence length="159" mass="16779">MARQPDDKTAAKFTSDDSALIRELALLLDETSLTEIEIERAGLRVRVARNISIAASMPQAVQPAASAPAIAALPDVADIAKHPGVVPSPMVGTAYWASEPGAKPFIEVGSKVSVGQTLLIIEAMKTMNQIPSPRAGTVTQILIEDGQPVEFGEPLVIIE</sequence>
<gene>
    <name evidence="11" type="ORF">SAMN05443248_3588</name>
</gene>
<dbReference type="PANTHER" id="PTHR45266">
    <property type="entry name" value="OXALOACETATE DECARBOXYLASE ALPHA CHAIN"/>
    <property type="match status" value="1"/>
</dbReference>
<evidence type="ECO:0000256" key="6">
    <source>
        <dbReference type="ARBA" id="ARBA00023098"/>
    </source>
</evidence>
<dbReference type="PROSITE" id="PS50968">
    <property type="entry name" value="BIOTINYL_LIPOYL"/>
    <property type="match status" value="1"/>
</dbReference>
<evidence type="ECO:0000256" key="9">
    <source>
        <dbReference type="RuleBase" id="RU364072"/>
    </source>
</evidence>
<dbReference type="CDD" id="cd06850">
    <property type="entry name" value="biotinyl_domain"/>
    <property type="match status" value="1"/>
</dbReference>
<dbReference type="PRINTS" id="PR01071">
    <property type="entry name" value="ACOABIOTINCC"/>
</dbReference>
<dbReference type="AlphaFoldDB" id="A0A1M5PZU6"/>
<comment type="pathway">
    <text evidence="2 9">Lipid metabolism; fatty acid biosynthesis.</text>
</comment>
<keyword evidence="5 9" id="KW-0276">Fatty acid metabolism</keyword>
<evidence type="ECO:0000256" key="7">
    <source>
        <dbReference type="ARBA" id="ARBA00023160"/>
    </source>
</evidence>
<dbReference type="GO" id="GO:0009317">
    <property type="term" value="C:acetyl-CoA carboxylase complex"/>
    <property type="evidence" value="ECO:0007669"/>
    <property type="project" value="InterPro"/>
</dbReference>
<dbReference type="GO" id="GO:0006633">
    <property type="term" value="P:fatty acid biosynthetic process"/>
    <property type="evidence" value="ECO:0007669"/>
    <property type="project" value="UniProtKB-UniPathway"/>
</dbReference>
<keyword evidence="4 9" id="KW-0444">Lipid biosynthesis</keyword>
<organism evidence="11 12">
    <name type="scientific">Bradyrhizobium erythrophlei</name>
    <dbReference type="NCBI Taxonomy" id="1437360"/>
    <lineage>
        <taxon>Bacteria</taxon>
        <taxon>Pseudomonadati</taxon>
        <taxon>Pseudomonadota</taxon>
        <taxon>Alphaproteobacteria</taxon>
        <taxon>Hyphomicrobiales</taxon>
        <taxon>Nitrobacteraceae</taxon>
        <taxon>Bradyrhizobium</taxon>
    </lineage>
</organism>
<keyword evidence="6 9" id="KW-0443">Lipid metabolism</keyword>
<protein>
    <recommendedName>
        <fullName evidence="3 9">Biotin carboxyl carrier protein of acetyl-CoA carboxylase</fullName>
    </recommendedName>
</protein>
<comment type="function">
    <text evidence="1 9">This protein is a component of the acetyl coenzyme A carboxylase complex; first, biotin carboxylase catalyzes the carboxylation of the carrier protein and then the transcarboxylase transfers the carboxyl group to form malonyl-CoA.</text>
</comment>
<evidence type="ECO:0000313" key="11">
    <source>
        <dbReference type="EMBL" id="SHH07404.1"/>
    </source>
</evidence>
<reference evidence="11 12" key="1">
    <citation type="submission" date="2016-11" db="EMBL/GenBank/DDBJ databases">
        <authorList>
            <person name="Jaros S."/>
            <person name="Januszkiewicz K."/>
            <person name="Wedrychowicz H."/>
        </authorList>
    </citation>
    <scope>NUCLEOTIDE SEQUENCE [LARGE SCALE GENOMIC DNA]</scope>
    <source>
        <strain evidence="11 12">GAS138</strain>
    </source>
</reference>
<dbReference type="RefSeq" id="WP_079602562.1">
    <property type="nucleotide sequence ID" value="NZ_LT670817.1"/>
</dbReference>
<dbReference type="GO" id="GO:0003989">
    <property type="term" value="F:acetyl-CoA carboxylase activity"/>
    <property type="evidence" value="ECO:0007669"/>
    <property type="project" value="InterPro"/>
</dbReference>
<evidence type="ECO:0000259" key="10">
    <source>
        <dbReference type="PROSITE" id="PS50968"/>
    </source>
</evidence>
<dbReference type="EMBL" id="LT670817">
    <property type="protein sequence ID" value="SHH07404.1"/>
    <property type="molecule type" value="Genomic_DNA"/>
</dbReference>
<dbReference type="OrthoDB" id="9811735at2"/>
<dbReference type="SUPFAM" id="SSF51230">
    <property type="entry name" value="Single hybrid motif"/>
    <property type="match status" value="1"/>
</dbReference>
<dbReference type="PROSITE" id="PS00188">
    <property type="entry name" value="BIOTIN"/>
    <property type="match status" value="1"/>
</dbReference>